<proteinExistence type="predicted"/>
<evidence type="ECO:0000256" key="1">
    <source>
        <dbReference type="SAM" id="MobiDB-lite"/>
    </source>
</evidence>
<dbReference type="EMBL" id="JBHTEY010000004">
    <property type="protein sequence ID" value="MFC7615267.1"/>
    <property type="molecule type" value="Genomic_DNA"/>
</dbReference>
<feature type="compositionally biased region" description="Basic and acidic residues" evidence="1">
    <location>
        <begin position="61"/>
        <end position="90"/>
    </location>
</feature>
<sequence>MPQTDRSGDRVVPARPIDPPSPRREDDRVRGREDWQGGHPEPEREGHPAPESTGRPTPENAGRREPEGAGRHEDEGRHVPEGADRSRHAGADASARDGAALEREQVPTRAMAAPRRGGVFSAEEAESLRGRWHRVQGSFVDDPGASVEEADKLVVDALKVLAEHKRALEGWRRGAETEDLRRALQGYRMFLDRLLEV</sequence>
<evidence type="ECO:0000313" key="3">
    <source>
        <dbReference type="Proteomes" id="UP001596512"/>
    </source>
</evidence>
<dbReference type="Proteomes" id="UP001596512">
    <property type="component" value="Unassembled WGS sequence"/>
</dbReference>
<accession>A0ABW2TNA9</accession>
<comment type="caution">
    <text evidence="2">The sequence shown here is derived from an EMBL/GenBank/DDBJ whole genome shotgun (WGS) entry which is preliminary data.</text>
</comment>
<organism evidence="2 3">
    <name type="scientific">Actinokineospora soli</name>
    <dbReference type="NCBI Taxonomy" id="1048753"/>
    <lineage>
        <taxon>Bacteria</taxon>
        <taxon>Bacillati</taxon>
        <taxon>Actinomycetota</taxon>
        <taxon>Actinomycetes</taxon>
        <taxon>Pseudonocardiales</taxon>
        <taxon>Pseudonocardiaceae</taxon>
        <taxon>Actinokineospora</taxon>
    </lineage>
</organism>
<feature type="region of interest" description="Disordered" evidence="1">
    <location>
        <begin position="1"/>
        <end position="118"/>
    </location>
</feature>
<name>A0ABW2TNA9_9PSEU</name>
<keyword evidence="3" id="KW-1185">Reference proteome</keyword>
<reference evidence="3" key="1">
    <citation type="journal article" date="2019" name="Int. J. Syst. Evol. Microbiol.">
        <title>The Global Catalogue of Microorganisms (GCM) 10K type strain sequencing project: providing services to taxonomists for standard genome sequencing and annotation.</title>
        <authorList>
            <consortium name="The Broad Institute Genomics Platform"/>
            <consortium name="The Broad Institute Genome Sequencing Center for Infectious Disease"/>
            <person name="Wu L."/>
            <person name="Ma J."/>
        </authorList>
    </citation>
    <scope>NUCLEOTIDE SEQUENCE [LARGE SCALE GENOMIC DNA]</scope>
    <source>
        <strain evidence="3">JCM 17695</strain>
    </source>
</reference>
<gene>
    <name evidence="2" type="ORF">ACFQV2_18900</name>
</gene>
<feature type="compositionally biased region" description="Basic and acidic residues" evidence="1">
    <location>
        <begin position="21"/>
        <end position="48"/>
    </location>
</feature>
<protein>
    <submittedName>
        <fullName evidence="2">Uncharacterized protein</fullName>
    </submittedName>
</protein>
<evidence type="ECO:0000313" key="2">
    <source>
        <dbReference type="EMBL" id="MFC7615267.1"/>
    </source>
</evidence>